<feature type="region of interest" description="Disordered" evidence="1">
    <location>
        <begin position="242"/>
        <end position="291"/>
    </location>
</feature>
<dbReference type="Proteomes" id="UP000317303">
    <property type="component" value="Unassembled WGS sequence"/>
</dbReference>
<feature type="compositionally biased region" description="Polar residues" evidence="1">
    <location>
        <begin position="178"/>
        <end position="200"/>
    </location>
</feature>
<keyword evidence="2" id="KW-1133">Transmembrane helix</keyword>
<dbReference type="EMBL" id="VLJV01000001">
    <property type="protein sequence ID" value="TWH21802.1"/>
    <property type="molecule type" value="Genomic_DNA"/>
</dbReference>
<feature type="compositionally biased region" description="Basic and acidic residues" evidence="1">
    <location>
        <begin position="55"/>
        <end position="76"/>
    </location>
</feature>
<protein>
    <recommendedName>
        <fullName evidence="5">Flagellar basal body-associated protein FliL</fullName>
    </recommendedName>
</protein>
<feature type="compositionally biased region" description="Low complexity" evidence="1">
    <location>
        <begin position="104"/>
        <end position="130"/>
    </location>
</feature>
<proteinExistence type="predicted"/>
<feature type="transmembrane region" description="Helical" evidence="2">
    <location>
        <begin position="217"/>
        <end position="238"/>
    </location>
</feature>
<evidence type="ECO:0000256" key="2">
    <source>
        <dbReference type="SAM" id="Phobius"/>
    </source>
</evidence>
<dbReference type="OrthoDB" id="3610689at2"/>
<dbReference type="AlphaFoldDB" id="A0A660CEH6"/>
<reference evidence="3 4" key="1">
    <citation type="submission" date="2019-07" db="EMBL/GenBank/DDBJ databases">
        <title>R&amp;d 2014.</title>
        <authorList>
            <person name="Klenk H.-P."/>
        </authorList>
    </citation>
    <scope>NUCLEOTIDE SEQUENCE [LARGE SCALE GENOMIC DNA]</scope>
    <source>
        <strain evidence="3 4">DSM 43194</strain>
    </source>
</reference>
<sequence length="426" mass="44114">MSWQEELRRLDAQLAAGVITRDQHTRRRDEILAEASGDGSGEEATSTDTGSRDYSTTKDSSKDSSKDAGSGDKRPTGEVSADNGPRWEAANPAAAAQLSEGNDSSAPQSQSQSPSPSVSPSGHQSPSAPQSTPPQPAPPSTKPAATPLSYAPSTAPRQPAPLFVPQTPASAGRPGAAQTPTFAPSAPQQGFEQPNDQQSADYPDFSPPPKRGRKGTWLAVALAVLVALGAVIGGAWWLGQGGDSSADPAPSETVTNGPEGGLGGTDTDDSTLEERLPALPGTPSPDDSTMSVSRGLDLGFITSNDADSMRRFGVSDLIYRASADGTDGYSLVVARTTSPQKAGALGEALNTSLVKEGFSNDRLLDDPRFIAFTGEQEAGRVSIVWYSSGNATVGIGVSQPKNGNESELSERLEKTLLSLDDVLPAN</sequence>
<feature type="compositionally biased region" description="Basic and acidic residues" evidence="1">
    <location>
        <begin position="21"/>
        <end position="31"/>
    </location>
</feature>
<accession>A0A660CEH6</accession>
<gene>
    <name evidence="3" type="ORF">JD82_03671</name>
</gene>
<keyword evidence="2" id="KW-0812">Transmembrane</keyword>
<name>A0A660CEH6_9PSEU</name>
<evidence type="ECO:0000313" key="4">
    <source>
        <dbReference type="Proteomes" id="UP000317303"/>
    </source>
</evidence>
<organism evidence="3 4">
    <name type="scientific">Prauserella rugosa</name>
    <dbReference type="NCBI Taxonomy" id="43354"/>
    <lineage>
        <taxon>Bacteria</taxon>
        <taxon>Bacillati</taxon>
        <taxon>Actinomycetota</taxon>
        <taxon>Actinomycetes</taxon>
        <taxon>Pseudonocardiales</taxon>
        <taxon>Pseudonocardiaceae</taxon>
        <taxon>Prauserella</taxon>
    </lineage>
</organism>
<dbReference type="RefSeq" id="WP_145600554.1">
    <property type="nucleotide sequence ID" value="NZ_JOIJ01000001.1"/>
</dbReference>
<evidence type="ECO:0000313" key="3">
    <source>
        <dbReference type="EMBL" id="TWH21802.1"/>
    </source>
</evidence>
<evidence type="ECO:0008006" key="5">
    <source>
        <dbReference type="Google" id="ProtNLM"/>
    </source>
</evidence>
<evidence type="ECO:0000256" key="1">
    <source>
        <dbReference type="SAM" id="MobiDB-lite"/>
    </source>
</evidence>
<keyword evidence="2" id="KW-0472">Membrane</keyword>
<comment type="caution">
    <text evidence="3">The sequence shown here is derived from an EMBL/GenBank/DDBJ whole genome shotgun (WGS) entry which is preliminary data.</text>
</comment>
<feature type="compositionally biased region" description="Polar residues" evidence="1">
    <location>
        <begin position="43"/>
        <end position="54"/>
    </location>
</feature>
<feature type="region of interest" description="Disordered" evidence="1">
    <location>
        <begin position="17"/>
        <end position="213"/>
    </location>
</feature>
<keyword evidence="4" id="KW-1185">Reference proteome</keyword>
<feature type="compositionally biased region" description="Pro residues" evidence="1">
    <location>
        <begin position="131"/>
        <end position="141"/>
    </location>
</feature>